<dbReference type="Proteomes" id="UP001302329">
    <property type="component" value="Unassembled WGS sequence"/>
</dbReference>
<gene>
    <name evidence="1" type="ORF">VB739_09025</name>
</gene>
<accession>A0ABU5SW61</accession>
<dbReference type="InterPro" id="IPR011660">
    <property type="entry name" value="VapB-like"/>
</dbReference>
<comment type="caution">
    <text evidence="1">The sequence shown here is derived from an EMBL/GenBank/DDBJ whole genome shotgun (WGS) entry which is preliminary data.</text>
</comment>
<evidence type="ECO:0000313" key="1">
    <source>
        <dbReference type="EMBL" id="MEA5442691.1"/>
    </source>
</evidence>
<evidence type="ECO:0000313" key="2">
    <source>
        <dbReference type="Proteomes" id="UP001302329"/>
    </source>
</evidence>
<reference evidence="1 2" key="1">
    <citation type="submission" date="2023-12" db="EMBL/GenBank/DDBJ databases">
        <title>Baltic Sea Cyanobacteria.</title>
        <authorList>
            <person name="Delbaje E."/>
            <person name="Fewer D.P."/>
            <person name="Shishido T.K."/>
        </authorList>
    </citation>
    <scope>NUCLEOTIDE SEQUENCE [LARGE SCALE GENOMIC DNA]</scope>
    <source>
        <strain evidence="1 2">UHCC 0281</strain>
    </source>
</reference>
<dbReference type="Pfam" id="PF07704">
    <property type="entry name" value="PSK_trans_fac"/>
    <property type="match status" value="1"/>
</dbReference>
<proteinExistence type="predicted"/>
<sequence length="89" mass="10041">MNIKDPEVHAMARELAARRSTTVTNAVRQALAAELERSQPDEEEKTSADLARRAQLLALLPRFRRLDWPEGVTSKELQDALYDDQGLPV</sequence>
<name>A0ABU5SW61_9CYAN</name>
<dbReference type="EMBL" id="JAYGHY010000024">
    <property type="protein sequence ID" value="MEA5442691.1"/>
    <property type="molecule type" value="Genomic_DNA"/>
</dbReference>
<protein>
    <submittedName>
        <fullName evidence="1">Type II toxin-antitoxin system VapB family antitoxin</fullName>
    </submittedName>
</protein>
<keyword evidence="2" id="KW-1185">Reference proteome</keyword>
<organism evidence="1 2">
    <name type="scientific">Cyanobium gracile UHCC 0281</name>
    <dbReference type="NCBI Taxonomy" id="3110309"/>
    <lineage>
        <taxon>Bacteria</taxon>
        <taxon>Bacillati</taxon>
        <taxon>Cyanobacteriota</taxon>
        <taxon>Cyanophyceae</taxon>
        <taxon>Synechococcales</taxon>
        <taxon>Prochlorococcaceae</taxon>
        <taxon>Cyanobium</taxon>
    </lineage>
</organism>